<dbReference type="Gene3D" id="2.120.10.30">
    <property type="entry name" value="TolB, C-terminal domain"/>
    <property type="match status" value="1"/>
</dbReference>
<dbReference type="RefSeq" id="WP_069155901.1">
    <property type="nucleotide sequence ID" value="NZ_DBFYTC010000271.1"/>
</dbReference>
<comment type="caution">
    <text evidence="2">The sequence shown here is derived from an EMBL/GenBank/DDBJ whole genome shotgun (WGS) entry which is preliminary data.</text>
</comment>
<organism evidence="2 3">
    <name type="scientific">Eisenbergiella tayi</name>
    <dbReference type="NCBI Taxonomy" id="1432052"/>
    <lineage>
        <taxon>Bacteria</taxon>
        <taxon>Bacillati</taxon>
        <taxon>Bacillota</taxon>
        <taxon>Clostridia</taxon>
        <taxon>Lachnospirales</taxon>
        <taxon>Lachnospiraceae</taxon>
        <taxon>Eisenbergiella</taxon>
    </lineage>
</organism>
<protein>
    <recommendedName>
        <fullName evidence="4">6-bladed beta-propeller</fullName>
    </recommendedName>
</protein>
<reference evidence="2 3" key="1">
    <citation type="submission" date="2016-07" db="EMBL/GenBank/DDBJ databases">
        <title>Characterization of isolates of Eisenbergiella tayi derived from blood cultures, using whole genome sequencing.</title>
        <authorList>
            <person name="Burdz T."/>
            <person name="Wiebe D."/>
            <person name="Huynh C."/>
            <person name="Bernard K."/>
        </authorList>
    </citation>
    <scope>NUCLEOTIDE SEQUENCE [LARGE SCALE GENOMIC DNA]</scope>
    <source>
        <strain evidence="2 3">NML 120489</strain>
    </source>
</reference>
<sequence>MKNKQLRLLLPLCILLLCCLAGILCFFRSRAQETFLQLSELNEAAKEEKDTAVNPYFDLSVPTYITRFQDTYFLVDCYHDEIIYSDSLSRPLNEWDVMTDEISRGHTIASDGEVYLADDTENHRILVFEKEDGKFLHTQTFSDIGVRPHYIVYDEKTRCFYVLSSMTGELYVFTREKDSTRMALKDVRSIEKLNGIYVRSFTIMGDEIYFVSGNSTIIRARLKDLKILEEYPVPPEIAGMVQLTKIQDYFYITVSTDADFNQDYATFIRTKDLHSLAGGDYEDIYSYFIGGGTPYYITSFDGHYYLTEHRLPGHSVWQFDVEDNEIVNVISVY</sequence>
<name>A0A1E3AX28_9FIRM</name>
<dbReference type="Proteomes" id="UP000095003">
    <property type="component" value="Unassembled WGS sequence"/>
</dbReference>
<proteinExistence type="predicted"/>
<dbReference type="EMBL" id="MCGI01000001">
    <property type="protein sequence ID" value="ODM13209.1"/>
    <property type="molecule type" value="Genomic_DNA"/>
</dbReference>
<dbReference type="Pfam" id="PF01436">
    <property type="entry name" value="NHL"/>
    <property type="match status" value="1"/>
</dbReference>
<accession>A0A1E3AX28</accession>
<gene>
    <name evidence="2" type="ORF">BEH84_00924</name>
</gene>
<evidence type="ECO:0000313" key="3">
    <source>
        <dbReference type="Proteomes" id="UP000095003"/>
    </source>
</evidence>
<dbReference type="SUPFAM" id="SSF63825">
    <property type="entry name" value="YWTD domain"/>
    <property type="match status" value="1"/>
</dbReference>
<dbReference type="InterPro" id="IPR011042">
    <property type="entry name" value="6-blade_b-propeller_TolB-like"/>
</dbReference>
<evidence type="ECO:0000256" key="1">
    <source>
        <dbReference type="ARBA" id="ARBA00022737"/>
    </source>
</evidence>
<dbReference type="GeneID" id="93299434"/>
<evidence type="ECO:0008006" key="4">
    <source>
        <dbReference type="Google" id="ProtNLM"/>
    </source>
</evidence>
<keyword evidence="1" id="KW-0677">Repeat</keyword>
<dbReference type="AlphaFoldDB" id="A0A1E3AX28"/>
<dbReference type="InterPro" id="IPR001258">
    <property type="entry name" value="NHL_repeat"/>
</dbReference>
<evidence type="ECO:0000313" key="2">
    <source>
        <dbReference type="EMBL" id="ODM13209.1"/>
    </source>
</evidence>
<dbReference type="PATRIC" id="fig|1432052.3.peg.1021"/>